<evidence type="ECO:0000313" key="2">
    <source>
        <dbReference type="Proteomes" id="UP000078492"/>
    </source>
</evidence>
<reference evidence="1 2" key="1">
    <citation type="submission" date="2015-09" db="EMBL/GenBank/DDBJ databases">
        <title>Trachymyrmex cornetzi WGS genome.</title>
        <authorList>
            <person name="Nygaard S."/>
            <person name="Hu H."/>
            <person name="Boomsma J."/>
            <person name="Zhang G."/>
        </authorList>
    </citation>
    <scope>NUCLEOTIDE SEQUENCE [LARGE SCALE GENOMIC DNA]</scope>
    <source>
        <strain evidence="1">Tcor2-1</strain>
        <tissue evidence="1">Whole body</tissue>
    </source>
</reference>
<proteinExistence type="predicted"/>
<dbReference type="STRING" id="471704.A0A151J620"/>
<dbReference type="Proteomes" id="UP000078492">
    <property type="component" value="Unassembled WGS sequence"/>
</dbReference>
<sequence>MGHALAEQRFGRETEGAYMYLGIQKGLEKIILPDVYHENEISVLVHIDGMQIYNNSQIQVWPISIKIFNSNYICKSFVAGIYYGDSKPQNSNNYLNDFVKEAKNLINNGITLNGKRYLFKIFAIVADAIARAFIKNCKVHNTFYALYPEINCNLRNKESFENRQQPQHHKGDVDSILLELPNFDIINSVVIDSIHLLYLGVMKSLLEKWISKKSVAGLNTQKTSDTMNFISRDIPCEFQGKKFDIDVIGRWKATQFRFFLLFCSSTILHGLLPNDFYKHFLLLFVACRILNKQNITLLIHLADDVKNSKVSLSELSSFWGESYISIFKKLVKSPNKPLVQIINRLSELESRQTHKIKEKRYFANCVQTYIFIKRKNTLLYPVLIILIISY</sequence>
<gene>
    <name evidence="1" type="ORF">ALC57_09247</name>
</gene>
<dbReference type="AlphaFoldDB" id="A0A151J620"/>
<organism evidence="1 2">
    <name type="scientific">Trachymyrmex cornetzi</name>
    <dbReference type="NCBI Taxonomy" id="471704"/>
    <lineage>
        <taxon>Eukaryota</taxon>
        <taxon>Metazoa</taxon>
        <taxon>Ecdysozoa</taxon>
        <taxon>Arthropoda</taxon>
        <taxon>Hexapoda</taxon>
        <taxon>Insecta</taxon>
        <taxon>Pterygota</taxon>
        <taxon>Neoptera</taxon>
        <taxon>Endopterygota</taxon>
        <taxon>Hymenoptera</taxon>
        <taxon>Apocrita</taxon>
        <taxon>Aculeata</taxon>
        <taxon>Formicoidea</taxon>
        <taxon>Formicidae</taxon>
        <taxon>Myrmicinae</taxon>
        <taxon>Trachymyrmex</taxon>
    </lineage>
</organism>
<protein>
    <submittedName>
        <fullName evidence="1">Uncharacterized protein</fullName>
    </submittedName>
</protein>
<accession>A0A151J620</accession>
<evidence type="ECO:0000313" key="1">
    <source>
        <dbReference type="EMBL" id="KYN18439.1"/>
    </source>
</evidence>
<dbReference type="PANTHER" id="PTHR33053">
    <property type="entry name" value="PROTEIN, PUTATIVE-RELATED"/>
    <property type="match status" value="1"/>
</dbReference>
<dbReference type="EMBL" id="KQ979962">
    <property type="protein sequence ID" value="KYN18439.1"/>
    <property type="molecule type" value="Genomic_DNA"/>
</dbReference>
<keyword evidence="2" id="KW-1185">Reference proteome</keyword>
<name>A0A151J620_9HYME</name>
<dbReference type="PANTHER" id="PTHR33053:SF24">
    <property type="entry name" value="TRANSPOSASE DOMAIN-CONTAINING PROTEIN"/>
    <property type="match status" value="1"/>
</dbReference>